<dbReference type="EMBL" id="FQNC01000043">
    <property type="protein sequence ID" value="SGY43536.1"/>
    <property type="molecule type" value="Genomic_DNA"/>
</dbReference>
<dbReference type="EMBL" id="FQNC01000043">
    <property type="protein sequence ID" value="SGY43500.1"/>
    <property type="molecule type" value="Genomic_DNA"/>
</dbReference>
<accession>A0A2X0P4P6</accession>
<evidence type="ECO:0000313" key="4">
    <source>
        <dbReference type="Proteomes" id="UP000249464"/>
    </source>
</evidence>
<reference evidence="1 4" key="1">
    <citation type="submission" date="2016-11" db="EMBL/GenBank/DDBJ databases">
        <authorList>
            <person name="Jaros S."/>
            <person name="Januszkiewicz K."/>
            <person name="Wedrychowicz H."/>
        </authorList>
    </citation>
    <scope>NUCLEOTIDE SEQUENCE [LARGE SCALE GENOMIC DNA]</scope>
</reference>
<gene>
    <name evidence="1" type="primary">BQ5605_C001g00025</name>
    <name evidence="2" type="synonym">BQ5605_C001g00028</name>
    <name evidence="3" type="synonym">BQ5605_C001g00031</name>
    <name evidence="1" type="ORF">BQ5605_C001G00025</name>
    <name evidence="2" type="ORF">BQ5605_C001G00028</name>
    <name evidence="3" type="ORF">BQ5605_C001G00031</name>
</gene>
<sequence>MLEKAGLLHRPCRHPHPGALPPKCEVRSHLKFRLRRLPDGELLEFWTRRCELTFSLELLAHGMLL</sequence>
<name>A0A2X0P4P6_9BASI</name>
<proteinExistence type="predicted"/>
<evidence type="ECO:0000313" key="2">
    <source>
        <dbReference type="EMBL" id="SGY43500.1"/>
    </source>
</evidence>
<evidence type="ECO:0000313" key="3">
    <source>
        <dbReference type="EMBL" id="SGY43536.1"/>
    </source>
</evidence>
<organism evidence="1 4">
    <name type="scientific">Microbotryum silenes-dioicae</name>
    <dbReference type="NCBI Taxonomy" id="796604"/>
    <lineage>
        <taxon>Eukaryota</taxon>
        <taxon>Fungi</taxon>
        <taxon>Dikarya</taxon>
        <taxon>Basidiomycota</taxon>
        <taxon>Pucciniomycotina</taxon>
        <taxon>Microbotryomycetes</taxon>
        <taxon>Microbotryales</taxon>
        <taxon>Microbotryaceae</taxon>
        <taxon>Microbotryum</taxon>
    </lineage>
</organism>
<dbReference type="Proteomes" id="UP000249464">
    <property type="component" value="Unassembled WGS sequence"/>
</dbReference>
<dbReference type="EMBL" id="FQNC01000043">
    <property type="protein sequence ID" value="SGY43465.1"/>
    <property type="molecule type" value="Genomic_DNA"/>
</dbReference>
<keyword evidence="4" id="KW-1185">Reference proteome</keyword>
<protein>
    <submittedName>
        <fullName evidence="1">BQ5605_C001g00025 protein</fullName>
    </submittedName>
    <submittedName>
        <fullName evidence="2">BQ5605_C001g00028 protein</fullName>
    </submittedName>
    <submittedName>
        <fullName evidence="3">BQ5605_C001g00031 protein</fullName>
    </submittedName>
</protein>
<evidence type="ECO:0000313" key="1">
    <source>
        <dbReference type="EMBL" id="SGY43465.1"/>
    </source>
</evidence>
<dbReference type="AlphaFoldDB" id="A0A2X0P4P6"/>